<dbReference type="InterPro" id="IPR046792">
    <property type="entry name" value="Peptidase_C54_cat"/>
</dbReference>
<accession>A0A1L9RH96</accession>
<keyword evidence="6 11" id="KW-0378">Hydrolase</keyword>
<dbReference type="VEuPathDB" id="FungiDB:ASPWEDRAFT_52561"/>
<dbReference type="GO" id="GO:0004197">
    <property type="term" value="F:cysteine-type endopeptidase activity"/>
    <property type="evidence" value="ECO:0007669"/>
    <property type="project" value="TreeGrafter"/>
</dbReference>
<evidence type="ECO:0000256" key="7">
    <source>
        <dbReference type="ARBA" id="ARBA00022807"/>
    </source>
</evidence>
<dbReference type="GeneID" id="63753613"/>
<dbReference type="PANTHER" id="PTHR22624">
    <property type="entry name" value="CYSTEINE PROTEASE ATG4"/>
    <property type="match status" value="1"/>
</dbReference>
<evidence type="ECO:0000256" key="2">
    <source>
        <dbReference type="ARBA" id="ARBA00010958"/>
    </source>
</evidence>
<dbReference type="STRING" id="1073089.A0A1L9RH96"/>
<evidence type="ECO:0000313" key="15">
    <source>
        <dbReference type="Proteomes" id="UP000184383"/>
    </source>
</evidence>
<keyword evidence="5 11" id="KW-0645">Protease</keyword>
<comment type="function">
    <text evidence="11">Required for selective autophagic degradation of the nucleus (nucleophagy) as well as for mitophagy which contributes to regulate mitochondrial quantity and quality by eliminating the mitochondria to a basal level to fulfill cellular energy requirements and preventing excess ROS production.</text>
</comment>
<dbReference type="GO" id="GO:0000423">
    <property type="term" value="P:mitophagy"/>
    <property type="evidence" value="ECO:0007669"/>
    <property type="project" value="TreeGrafter"/>
</dbReference>
<evidence type="ECO:0000256" key="11">
    <source>
        <dbReference type="RuleBase" id="RU363115"/>
    </source>
</evidence>
<dbReference type="PANTHER" id="PTHR22624:SF49">
    <property type="entry name" value="CYSTEINE PROTEASE"/>
    <property type="match status" value="1"/>
</dbReference>
<dbReference type="GO" id="GO:0016485">
    <property type="term" value="P:protein processing"/>
    <property type="evidence" value="ECO:0007669"/>
    <property type="project" value="TreeGrafter"/>
</dbReference>
<dbReference type="Pfam" id="PF03416">
    <property type="entry name" value="Peptidase_C54"/>
    <property type="match status" value="1"/>
</dbReference>
<dbReference type="GO" id="GO:0034727">
    <property type="term" value="P:piecemeal microautophagy of the nucleus"/>
    <property type="evidence" value="ECO:0007669"/>
    <property type="project" value="TreeGrafter"/>
</dbReference>
<dbReference type="GO" id="GO:0035973">
    <property type="term" value="P:aggrephagy"/>
    <property type="evidence" value="ECO:0007669"/>
    <property type="project" value="TreeGrafter"/>
</dbReference>
<evidence type="ECO:0000256" key="12">
    <source>
        <dbReference type="SAM" id="MobiDB-lite"/>
    </source>
</evidence>
<evidence type="ECO:0000256" key="5">
    <source>
        <dbReference type="ARBA" id="ARBA00022670"/>
    </source>
</evidence>
<evidence type="ECO:0000256" key="10">
    <source>
        <dbReference type="ARBA" id="ARBA00029362"/>
    </source>
</evidence>
<dbReference type="GO" id="GO:0000045">
    <property type="term" value="P:autophagosome assembly"/>
    <property type="evidence" value="ECO:0007669"/>
    <property type="project" value="TreeGrafter"/>
</dbReference>
<dbReference type="GO" id="GO:0000407">
    <property type="term" value="C:phagophore assembly site"/>
    <property type="evidence" value="ECO:0007669"/>
    <property type="project" value="UniProtKB-SubCell"/>
</dbReference>
<evidence type="ECO:0000256" key="1">
    <source>
        <dbReference type="ARBA" id="ARBA00004329"/>
    </source>
</evidence>
<dbReference type="SUPFAM" id="SSF54001">
    <property type="entry name" value="Cysteine proteinases"/>
    <property type="match status" value="1"/>
</dbReference>
<proteinExistence type="inferred from homology"/>
<comment type="similarity">
    <text evidence="2 11">Belongs to the peptidase C54 family.</text>
</comment>
<evidence type="ECO:0000256" key="6">
    <source>
        <dbReference type="ARBA" id="ARBA00022801"/>
    </source>
</evidence>
<keyword evidence="8" id="KW-0653">Protein transport</keyword>
<evidence type="ECO:0000259" key="13">
    <source>
        <dbReference type="Pfam" id="PF03416"/>
    </source>
</evidence>
<dbReference type="GO" id="GO:0019786">
    <property type="term" value="F:protein-phosphatidylethanolamide deconjugating activity"/>
    <property type="evidence" value="ECO:0007669"/>
    <property type="project" value="InterPro"/>
</dbReference>
<dbReference type="GO" id="GO:0015031">
    <property type="term" value="P:protein transport"/>
    <property type="evidence" value="ECO:0007669"/>
    <property type="project" value="UniProtKB-KW"/>
</dbReference>
<keyword evidence="4 11" id="KW-0963">Cytoplasm</keyword>
<name>A0A1L9RH96_ASPWE</name>
<dbReference type="OrthoDB" id="2960936at2759"/>
<evidence type="ECO:0000256" key="9">
    <source>
        <dbReference type="ARBA" id="ARBA00023006"/>
    </source>
</evidence>
<evidence type="ECO:0000313" key="14">
    <source>
        <dbReference type="EMBL" id="OJJ34310.1"/>
    </source>
</evidence>
<keyword evidence="11" id="KW-0539">Nucleus</keyword>
<keyword evidence="15" id="KW-1185">Reference proteome</keyword>
<dbReference type="EC" id="3.4.22.-" evidence="11"/>
<protein>
    <recommendedName>
        <fullName evidence="11">Cysteine protease</fullName>
        <ecNumber evidence="11">3.4.22.-</ecNumber>
    </recommendedName>
</protein>
<dbReference type="InterPro" id="IPR038765">
    <property type="entry name" value="Papain-like_cys_pep_sf"/>
</dbReference>
<keyword evidence="7" id="KW-0788">Thiol protease</keyword>
<keyword evidence="9" id="KW-0072">Autophagy</keyword>
<feature type="domain" description="Peptidase C54 catalytic" evidence="13">
    <location>
        <begin position="73"/>
        <end position="363"/>
    </location>
</feature>
<organism evidence="14 15">
    <name type="scientific">Aspergillus wentii DTO 134E9</name>
    <dbReference type="NCBI Taxonomy" id="1073089"/>
    <lineage>
        <taxon>Eukaryota</taxon>
        <taxon>Fungi</taxon>
        <taxon>Dikarya</taxon>
        <taxon>Ascomycota</taxon>
        <taxon>Pezizomycotina</taxon>
        <taxon>Eurotiomycetes</taxon>
        <taxon>Eurotiomycetidae</taxon>
        <taxon>Eurotiales</taxon>
        <taxon>Aspergillaceae</taxon>
        <taxon>Aspergillus</taxon>
        <taxon>Aspergillus subgen. Cremei</taxon>
    </lineage>
</organism>
<dbReference type="RefSeq" id="XP_040687986.1">
    <property type="nucleotide sequence ID" value="XM_040837765.1"/>
</dbReference>
<dbReference type="EMBL" id="KV878213">
    <property type="protein sequence ID" value="OJJ34310.1"/>
    <property type="molecule type" value="Genomic_DNA"/>
</dbReference>
<comment type="subcellular location">
    <subcellularLocation>
        <location evidence="11">Nucleus</location>
    </subcellularLocation>
    <subcellularLocation>
        <location evidence="11">Cytoplasm</location>
    </subcellularLocation>
    <subcellularLocation>
        <location evidence="1">Preautophagosomal structure</location>
    </subcellularLocation>
</comment>
<feature type="region of interest" description="Disordered" evidence="12">
    <location>
        <begin position="48"/>
        <end position="70"/>
    </location>
</feature>
<comment type="catalytic activity">
    <reaction evidence="10">
        <text>[protein]-C-terminal L-amino acid-glycyl-phosphatidylethanolamide + H2O = [protein]-C-terminal L-amino acid-glycine + a 1,2-diacyl-sn-glycero-3-phosphoethanolamine</text>
        <dbReference type="Rhea" id="RHEA:67548"/>
        <dbReference type="Rhea" id="RHEA-COMP:17323"/>
        <dbReference type="Rhea" id="RHEA-COMP:17324"/>
        <dbReference type="ChEBI" id="CHEBI:15377"/>
        <dbReference type="ChEBI" id="CHEBI:64612"/>
        <dbReference type="ChEBI" id="CHEBI:172940"/>
        <dbReference type="ChEBI" id="CHEBI:172941"/>
    </reaction>
    <physiologicalReaction direction="left-to-right" evidence="10">
        <dbReference type="Rhea" id="RHEA:67549"/>
    </physiologicalReaction>
</comment>
<gene>
    <name evidence="14" type="ORF">ASPWEDRAFT_52561</name>
</gene>
<evidence type="ECO:0000256" key="3">
    <source>
        <dbReference type="ARBA" id="ARBA00022448"/>
    </source>
</evidence>
<sequence length="406" mass="46031">MNSIDIGRCKRIVQYLWDPEPKNDEGPDIPIWCLGRKYAQPAVLEGKHSHANEGNPVEQSTTSHDSTDNGWPEAFLTDLESKIWMTYRSNFAPIPRPDKHDRNPSMSLGIRLRNQLMDSQGFTSDTGWGCMIRSGQSLLANCLLILTLGRDWRRGENRKEELQLLSLFIDLPEAPFSIHQFVKHGAESCSKYPGEWFGPSATAKCIQILSSQCEQLKLRVYVTNDTSDVYQDKFMSIACDDSGRINPTLILLGIRLGIDHITPVYWDGLRAVLQYPQSVGIAGGRPSASHYFVGVQGPYFFYLDPHHTRPALPYGHAGGIYTDEELDTYHTRRLRRIHIKDMDPSMLIGFLIRDENDWVDWKDRVESLQGKHVVNVVSGQIEPNHGHGREEALDEVETLDDTDGLE</sequence>
<feature type="region of interest" description="Disordered" evidence="12">
    <location>
        <begin position="381"/>
        <end position="406"/>
    </location>
</feature>
<dbReference type="GO" id="GO:0005634">
    <property type="term" value="C:nucleus"/>
    <property type="evidence" value="ECO:0007669"/>
    <property type="project" value="UniProtKB-SubCell"/>
</dbReference>
<evidence type="ECO:0000256" key="4">
    <source>
        <dbReference type="ARBA" id="ARBA00022490"/>
    </source>
</evidence>
<keyword evidence="3" id="KW-0813">Transport</keyword>
<dbReference type="Proteomes" id="UP000184383">
    <property type="component" value="Unassembled WGS sequence"/>
</dbReference>
<feature type="compositionally biased region" description="Acidic residues" evidence="12">
    <location>
        <begin position="392"/>
        <end position="406"/>
    </location>
</feature>
<dbReference type="InterPro" id="IPR005078">
    <property type="entry name" value="Peptidase_C54"/>
</dbReference>
<reference evidence="15" key="1">
    <citation type="journal article" date="2017" name="Genome Biol.">
        <title>Comparative genomics reveals high biological diversity and specific adaptations in the industrially and medically important fungal genus Aspergillus.</title>
        <authorList>
            <person name="de Vries R.P."/>
            <person name="Riley R."/>
            <person name="Wiebenga A."/>
            <person name="Aguilar-Osorio G."/>
            <person name="Amillis S."/>
            <person name="Uchima C.A."/>
            <person name="Anderluh G."/>
            <person name="Asadollahi M."/>
            <person name="Askin M."/>
            <person name="Barry K."/>
            <person name="Battaglia E."/>
            <person name="Bayram O."/>
            <person name="Benocci T."/>
            <person name="Braus-Stromeyer S.A."/>
            <person name="Caldana C."/>
            <person name="Canovas D."/>
            <person name="Cerqueira G.C."/>
            <person name="Chen F."/>
            <person name="Chen W."/>
            <person name="Choi C."/>
            <person name="Clum A."/>
            <person name="Dos Santos R.A."/>
            <person name="Damasio A.R."/>
            <person name="Diallinas G."/>
            <person name="Emri T."/>
            <person name="Fekete E."/>
            <person name="Flipphi M."/>
            <person name="Freyberg S."/>
            <person name="Gallo A."/>
            <person name="Gournas C."/>
            <person name="Habgood R."/>
            <person name="Hainaut M."/>
            <person name="Harispe M.L."/>
            <person name="Henrissat B."/>
            <person name="Hilden K.S."/>
            <person name="Hope R."/>
            <person name="Hossain A."/>
            <person name="Karabika E."/>
            <person name="Karaffa L."/>
            <person name="Karanyi Z."/>
            <person name="Krasevec N."/>
            <person name="Kuo A."/>
            <person name="Kusch H."/>
            <person name="LaButti K."/>
            <person name="Lagendijk E.L."/>
            <person name="Lapidus A."/>
            <person name="Levasseur A."/>
            <person name="Lindquist E."/>
            <person name="Lipzen A."/>
            <person name="Logrieco A.F."/>
            <person name="MacCabe A."/>
            <person name="Maekelae M.R."/>
            <person name="Malavazi I."/>
            <person name="Melin P."/>
            <person name="Meyer V."/>
            <person name="Mielnichuk N."/>
            <person name="Miskei M."/>
            <person name="Molnar A.P."/>
            <person name="Mule G."/>
            <person name="Ngan C.Y."/>
            <person name="Orejas M."/>
            <person name="Orosz E."/>
            <person name="Ouedraogo J.P."/>
            <person name="Overkamp K.M."/>
            <person name="Park H.-S."/>
            <person name="Perrone G."/>
            <person name="Piumi F."/>
            <person name="Punt P.J."/>
            <person name="Ram A.F."/>
            <person name="Ramon A."/>
            <person name="Rauscher S."/>
            <person name="Record E."/>
            <person name="Riano-Pachon D.M."/>
            <person name="Robert V."/>
            <person name="Roehrig J."/>
            <person name="Ruller R."/>
            <person name="Salamov A."/>
            <person name="Salih N.S."/>
            <person name="Samson R.A."/>
            <person name="Sandor E."/>
            <person name="Sanguinetti M."/>
            <person name="Schuetze T."/>
            <person name="Sepcic K."/>
            <person name="Shelest E."/>
            <person name="Sherlock G."/>
            <person name="Sophianopoulou V."/>
            <person name="Squina F.M."/>
            <person name="Sun H."/>
            <person name="Susca A."/>
            <person name="Todd R.B."/>
            <person name="Tsang A."/>
            <person name="Unkles S.E."/>
            <person name="van de Wiele N."/>
            <person name="van Rossen-Uffink D."/>
            <person name="Oliveira J.V."/>
            <person name="Vesth T.C."/>
            <person name="Visser J."/>
            <person name="Yu J.-H."/>
            <person name="Zhou M."/>
            <person name="Andersen M.R."/>
            <person name="Archer D.B."/>
            <person name="Baker S.E."/>
            <person name="Benoit I."/>
            <person name="Brakhage A.A."/>
            <person name="Braus G.H."/>
            <person name="Fischer R."/>
            <person name="Frisvad J.C."/>
            <person name="Goldman G.H."/>
            <person name="Houbraken J."/>
            <person name="Oakley B."/>
            <person name="Pocsi I."/>
            <person name="Scazzocchio C."/>
            <person name="Seiboth B."/>
            <person name="vanKuyk P.A."/>
            <person name="Wortman J."/>
            <person name="Dyer P.S."/>
            <person name="Grigoriev I.V."/>
        </authorList>
    </citation>
    <scope>NUCLEOTIDE SEQUENCE [LARGE SCALE GENOMIC DNA]</scope>
    <source>
        <strain evidence="15">DTO 134E9</strain>
    </source>
</reference>
<dbReference type="AlphaFoldDB" id="A0A1L9RH96"/>
<evidence type="ECO:0000256" key="8">
    <source>
        <dbReference type="ARBA" id="ARBA00022927"/>
    </source>
</evidence>